<dbReference type="AlphaFoldDB" id="A0A1U7NKS9"/>
<evidence type="ECO:0000256" key="7">
    <source>
        <dbReference type="ARBA" id="ARBA00023134"/>
    </source>
</evidence>
<keyword evidence="13" id="KW-1185">Reference proteome</keyword>
<dbReference type="GO" id="GO:0000917">
    <property type="term" value="P:division septum assembly"/>
    <property type="evidence" value="ECO:0007669"/>
    <property type="project" value="UniProtKB-KW"/>
</dbReference>
<dbReference type="GO" id="GO:0046872">
    <property type="term" value="F:metal ion binding"/>
    <property type="evidence" value="ECO:0007669"/>
    <property type="project" value="UniProtKB-KW"/>
</dbReference>
<gene>
    <name evidence="10" type="primary">engB</name>
    <name evidence="12" type="ORF">BO225_09525</name>
</gene>
<dbReference type="GO" id="GO:0005525">
    <property type="term" value="F:GTP binding"/>
    <property type="evidence" value="ECO:0007669"/>
    <property type="project" value="UniProtKB-UniRule"/>
</dbReference>
<evidence type="ECO:0000313" key="13">
    <source>
        <dbReference type="Proteomes" id="UP000186705"/>
    </source>
</evidence>
<dbReference type="PANTHER" id="PTHR11649:SF13">
    <property type="entry name" value="ENGB-TYPE G DOMAIN-CONTAINING PROTEIN"/>
    <property type="match status" value="1"/>
</dbReference>
<sequence>MNSEFLTSATKEGEYPEADRPEVVVVGRSNVGKSSFINAFTNRKKLAYVGNTPGKTQLINFFMIDGAWYLVDVPGYGYAKLSKAQIAKLGRMMDEYFLKRKNLTCVVQLVDARHDPSKDDMEMVDFFKEMHIPIVAVATKIDKIPKTKRINHLKKISQKLQIPLAHIFAVSSTEKIGFEQVEEELQKRIEQAKKMDKQ</sequence>
<evidence type="ECO:0000256" key="6">
    <source>
        <dbReference type="ARBA" id="ARBA00022842"/>
    </source>
</evidence>
<organism evidence="12 13">
    <name type="scientific">Dubosiella newyorkensis</name>
    <dbReference type="NCBI Taxonomy" id="1862672"/>
    <lineage>
        <taxon>Bacteria</taxon>
        <taxon>Bacillati</taxon>
        <taxon>Bacillota</taxon>
        <taxon>Erysipelotrichia</taxon>
        <taxon>Erysipelotrichales</taxon>
        <taxon>Erysipelotrichaceae</taxon>
        <taxon>Dubosiella</taxon>
    </lineage>
</organism>
<evidence type="ECO:0000256" key="2">
    <source>
        <dbReference type="ARBA" id="ARBA00009638"/>
    </source>
</evidence>
<dbReference type="InterPro" id="IPR030393">
    <property type="entry name" value="G_ENGB_dom"/>
</dbReference>
<dbReference type="EMBL" id="MPKA01000090">
    <property type="protein sequence ID" value="OLU45021.1"/>
    <property type="molecule type" value="Genomic_DNA"/>
</dbReference>
<dbReference type="SUPFAM" id="SSF52540">
    <property type="entry name" value="P-loop containing nucleoside triphosphate hydrolases"/>
    <property type="match status" value="1"/>
</dbReference>
<dbReference type="NCBIfam" id="TIGR00231">
    <property type="entry name" value="small_GTP"/>
    <property type="match status" value="1"/>
</dbReference>
<dbReference type="NCBIfam" id="TIGR03598">
    <property type="entry name" value="GTPase_YsxC"/>
    <property type="match status" value="1"/>
</dbReference>
<comment type="caution">
    <text evidence="12">The sequence shown here is derived from an EMBL/GenBank/DDBJ whole genome shotgun (WGS) entry which is preliminary data.</text>
</comment>
<evidence type="ECO:0000256" key="3">
    <source>
        <dbReference type="ARBA" id="ARBA00022618"/>
    </source>
</evidence>
<feature type="domain" description="EngB-type G" evidence="11">
    <location>
        <begin position="19"/>
        <end position="191"/>
    </location>
</feature>
<dbReference type="OrthoDB" id="9804921at2"/>
<keyword evidence="5 10" id="KW-0547">Nucleotide-binding</keyword>
<evidence type="ECO:0000256" key="8">
    <source>
        <dbReference type="ARBA" id="ARBA00023210"/>
    </source>
</evidence>
<evidence type="ECO:0000256" key="1">
    <source>
        <dbReference type="ARBA" id="ARBA00001946"/>
    </source>
</evidence>
<dbReference type="InterPro" id="IPR027417">
    <property type="entry name" value="P-loop_NTPase"/>
</dbReference>
<dbReference type="PRINTS" id="PR00449">
    <property type="entry name" value="RASTRNSFRMNG"/>
</dbReference>
<keyword evidence="9 10" id="KW-0131">Cell cycle</keyword>
<dbReference type="GO" id="GO:0005829">
    <property type="term" value="C:cytosol"/>
    <property type="evidence" value="ECO:0007669"/>
    <property type="project" value="TreeGrafter"/>
</dbReference>
<comment type="cofactor">
    <cofactor evidence="1">
        <name>Mg(2+)</name>
        <dbReference type="ChEBI" id="CHEBI:18420"/>
    </cofactor>
</comment>
<dbReference type="FunFam" id="3.40.50.300:FF:000098">
    <property type="entry name" value="Probable GTP-binding protein EngB"/>
    <property type="match status" value="1"/>
</dbReference>
<evidence type="ECO:0000256" key="9">
    <source>
        <dbReference type="ARBA" id="ARBA00023306"/>
    </source>
</evidence>
<dbReference type="Pfam" id="PF01926">
    <property type="entry name" value="MMR_HSR1"/>
    <property type="match status" value="1"/>
</dbReference>
<dbReference type="InterPro" id="IPR006073">
    <property type="entry name" value="GTP-bd"/>
</dbReference>
<keyword evidence="3 10" id="KW-0132">Cell division</keyword>
<keyword evidence="4" id="KW-0479">Metal-binding</keyword>
<evidence type="ECO:0000313" key="12">
    <source>
        <dbReference type="EMBL" id="OLU45021.1"/>
    </source>
</evidence>
<evidence type="ECO:0000256" key="5">
    <source>
        <dbReference type="ARBA" id="ARBA00022741"/>
    </source>
</evidence>
<dbReference type="STRING" id="1862672.BO225_09525"/>
<dbReference type="RefSeq" id="WP_076342026.1">
    <property type="nucleotide sequence ID" value="NZ_CAPDDE010000008.1"/>
</dbReference>
<name>A0A1U7NKS9_9FIRM</name>
<reference evidence="12 13" key="1">
    <citation type="submission" date="2016-11" db="EMBL/GenBank/DDBJ databases">
        <title>Description of two novel members of the family Erysipelotrichaceae: Ileibacterium lipovorans gen. nov., sp. nov. and Dubosiella newyorkensis, gen. nov., sp. nov.</title>
        <authorList>
            <person name="Cox L.M."/>
            <person name="Sohn J."/>
            <person name="Tyrrell K.L."/>
            <person name="Citron D.M."/>
            <person name="Lawson P.A."/>
            <person name="Patel N.B."/>
            <person name="Iizumi T."/>
            <person name="Perez-Perez G.I."/>
            <person name="Goldstein E.J."/>
            <person name="Blaser M.J."/>
        </authorList>
    </citation>
    <scope>NUCLEOTIDE SEQUENCE [LARGE SCALE GENOMIC DNA]</scope>
    <source>
        <strain evidence="12 13">NYU-BL-A4</strain>
    </source>
</reference>
<dbReference type="HAMAP" id="MF_00321">
    <property type="entry name" value="GTPase_EngB"/>
    <property type="match status" value="1"/>
</dbReference>
<dbReference type="GeneID" id="78276180"/>
<dbReference type="PROSITE" id="PS51706">
    <property type="entry name" value="G_ENGB"/>
    <property type="match status" value="1"/>
</dbReference>
<dbReference type="PANTHER" id="PTHR11649">
    <property type="entry name" value="MSS1/TRME-RELATED GTP-BINDING PROTEIN"/>
    <property type="match status" value="1"/>
</dbReference>
<evidence type="ECO:0000256" key="4">
    <source>
        <dbReference type="ARBA" id="ARBA00022723"/>
    </source>
</evidence>
<dbReference type="InterPro" id="IPR019987">
    <property type="entry name" value="GTP-bd_ribosome_bio_YsxC"/>
</dbReference>
<proteinExistence type="inferred from homology"/>
<evidence type="ECO:0000259" key="11">
    <source>
        <dbReference type="PROSITE" id="PS51706"/>
    </source>
</evidence>
<dbReference type="InterPro" id="IPR005225">
    <property type="entry name" value="Small_GTP-bd"/>
</dbReference>
<keyword evidence="7 10" id="KW-0342">GTP-binding</keyword>
<comment type="function">
    <text evidence="10">Necessary for normal cell division and for the maintenance of normal septation.</text>
</comment>
<protein>
    <recommendedName>
        <fullName evidence="10">Probable GTP-binding protein EngB</fullName>
    </recommendedName>
</protein>
<keyword evidence="8 10" id="KW-0717">Septation</keyword>
<keyword evidence="6" id="KW-0460">Magnesium</keyword>
<accession>A0A1U7NKS9</accession>
<comment type="similarity">
    <text evidence="2 10">Belongs to the TRAFAC class TrmE-Era-EngA-EngB-Septin-like GTPase superfamily. EngB GTPase family.</text>
</comment>
<dbReference type="Gene3D" id="3.40.50.300">
    <property type="entry name" value="P-loop containing nucleotide triphosphate hydrolases"/>
    <property type="match status" value="1"/>
</dbReference>
<evidence type="ECO:0000256" key="10">
    <source>
        <dbReference type="HAMAP-Rule" id="MF_00321"/>
    </source>
</evidence>
<dbReference type="CDD" id="cd01876">
    <property type="entry name" value="YihA_EngB"/>
    <property type="match status" value="1"/>
</dbReference>
<dbReference type="Proteomes" id="UP000186705">
    <property type="component" value="Unassembled WGS sequence"/>
</dbReference>